<dbReference type="KEGG" id="kcm:ABWK59_28325"/>
<dbReference type="AlphaFoldDB" id="A0AAU8K5B6"/>
<protein>
    <submittedName>
        <fullName evidence="1">Uncharacterized protein</fullName>
    </submittedName>
</protein>
<evidence type="ECO:0000313" key="1">
    <source>
        <dbReference type="EMBL" id="XCM82543.1"/>
    </source>
</evidence>
<dbReference type="EMBL" id="CP159872">
    <property type="protein sequence ID" value="XCM82543.1"/>
    <property type="molecule type" value="Genomic_DNA"/>
</dbReference>
<sequence length="158" mass="17025">MTKEARHCSAEHRMGVVRGLLAAAYAERDSRQPDGGWSGPGYHLAVLGRTRDFWDSPGPALVEACARGIEAERDTLAALLTEHWGEPRTLDLRPYLRPLDIETAAPAPLPFLARLAAELRLWLPGGAGRFVALTVGRADAESSFELLAAVGELTALEG</sequence>
<name>A0AAU8K5B6_9ACTN</name>
<dbReference type="RefSeq" id="WP_354643475.1">
    <property type="nucleotide sequence ID" value="NZ_CP159872.1"/>
</dbReference>
<reference evidence="1" key="1">
    <citation type="submission" date="2024-06" db="EMBL/GenBank/DDBJ databases">
        <title>The genome sequences of Kitasatospora sp. strain HUAS MG31.</title>
        <authorList>
            <person name="Mo P."/>
        </authorList>
    </citation>
    <scope>NUCLEOTIDE SEQUENCE</scope>
    <source>
        <strain evidence="1">HUAS MG31</strain>
    </source>
</reference>
<accession>A0AAU8K5B6</accession>
<proteinExistence type="predicted"/>
<gene>
    <name evidence="1" type="ORF">ABWK59_28325</name>
</gene>
<organism evidence="1">
    <name type="scientific">Kitasatospora camelliae</name>
    <dbReference type="NCBI Taxonomy" id="3156397"/>
    <lineage>
        <taxon>Bacteria</taxon>
        <taxon>Bacillati</taxon>
        <taxon>Actinomycetota</taxon>
        <taxon>Actinomycetes</taxon>
        <taxon>Kitasatosporales</taxon>
        <taxon>Streptomycetaceae</taxon>
        <taxon>Kitasatospora</taxon>
    </lineage>
</organism>